<feature type="domain" description="Fe-S hydro-lyase tartrate dehydratase beta-type catalytic" evidence="12">
    <location>
        <begin position="308"/>
        <end position="497"/>
    </location>
</feature>
<dbReference type="SUPFAM" id="SSF117457">
    <property type="entry name" value="FumA C-terminal domain-like"/>
    <property type="match status" value="1"/>
</dbReference>
<comment type="function">
    <text evidence="10">Catalyzes the reversible hydration of fumarate to (S)-malate.</text>
</comment>
<evidence type="ECO:0000313" key="13">
    <source>
        <dbReference type="EMBL" id="MUG73647.1"/>
    </source>
</evidence>
<evidence type="ECO:0000256" key="8">
    <source>
        <dbReference type="ARBA" id="ARBA00023014"/>
    </source>
</evidence>
<evidence type="ECO:0000256" key="4">
    <source>
        <dbReference type="ARBA" id="ARBA00011738"/>
    </source>
</evidence>
<comment type="subunit">
    <text evidence="4 10">Homodimer.</text>
</comment>
<dbReference type="InterPro" id="IPR004647">
    <property type="entry name" value="Fe-S_hydro-lyase_TtdB-typ_cat"/>
</dbReference>
<keyword evidence="14" id="KW-1185">Reference proteome</keyword>
<proteinExistence type="inferred from homology"/>
<evidence type="ECO:0000256" key="9">
    <source>
        <dbReference type="ARBA" id="ARBA00023239"/>
    </source>
</evidence>
<evidence type="ECO:0000256" key="1">
    <source>
        <dbReference type="ARBA" id="ARBA00000929"/>
    </source>
</evidence>
<keyword evidence="9 10" id="KW-0456">Lyase</keyword>
<sequence length="515" mass="56017">MQQFQESIYKLIVETSTNLPADVREAIQEARLKEDAGTRSALSLSTIADNIRMAECNVSPICQDTGMPTFIVHTPVGANQIEMKKAIIEAVAKATKDSKLRTNSVDSLTGANSGDNIGPGTPVIHFEQWERPEIEAKLILKGGGCENKNIQYSLPTELEGLGKAGRDLDGIRKCIMHAVYQAQGQGCSAGFIGVGIGGDRTTGYELAKHQLFRAVDDVNPNEELRKLEDYVMENANKLGIGTMGFGGQVSLLGCKVGVMNRLPASFYVSVAYNCWAFRRQGVLIDPSTGDITEWVYRRGNELPMEKDEPVKDAAASADSGERREIVLQTPISEEQIRSLRVGDVVIINGPMHTGRDALHKYLMDHDSPIDLNGAVIYHCGPVMAKDGEGNWVVKAAGPTTSIREEPYQGDIIKKFGIRAVIGKGGMGAKTLKALQEHGGVYLNAIGGAAQYYAECFKKVEGVDFLEFGIPEAMWHLQTEGFAAIVTMDSHGNSLHADVENDSRAKLAQFKEPVFV</sequence>
<dbReference type="NCBIfam" id="TIGR00722">
    <property type="entry name" value="ttdA_fumA_fumB"/>
    <property type="match status" value="1"/>
</dbReference>
<dbReference type="InterPro" id="IPR004646">
    <property type="entry name" value="Fe-S_hydro-lyase_TtdA-typ_cat"/>
</dbReference>
<dbReference type="Gene3D" id="3.20.130.10">
    <property type="entry name" value="Fe-S hydro-lyase, tartrate dehydratase beta-type, catalytic domain"/>
    <property type="match status" value="1"/>
</dbReference>
<comment type="similarity">
    <text evidence="3 10">Belongs to the class-I fumarase family.</text>
</comment>
<dbReference type="InterPro" id="IPR011167">
    <property type="entry name" value="Fe_dep_fumarate_hydratase"/>
</dbReference>
<comment type="catalytic activity">
    <reaction evidence="1 10">
        <text>(S)-malate = fumarate + H2O</text>
        <dbReference type="Rhea" id="RHEA:12460"/>
        <dbReference type="ChEBI" id="CHEBI:15377"/>
        <dbReference type="ChEBI" id="CHEBI:15589"/>
        <dbReference type="ChEBI" id="CHEBI:29806"/>
        <dbReference type="EC" id="4.2.1.2"/>
    </reaction>
</comment>
<accession>A0A7X3CVY4</accession>
<organism evidence="13 14">
    <name type="scientific">Paenibacillus validus</name>
    <dbReference type="NCBI Taxonomy" id="44253"/>
    <lineage>
        <taxon>Bacteria</taxon>
        <taxon>Bacillati</taxon>
        <taxon>Bacillota</taxon>
        <taxon>Bacilli</taxon>
        <taxon>Bacillales</taxon>
        <taxon>Paenibacillaceae</taxon>
        <taxon>Paenibacillus</taxon>
    </lineage>
</organism>
<comment type="caution">
    <text evidence="13">The sequence shown here is derived from an EMBL/GenBank/DDBJ whole genome shotgun (WGS) entry which is preliminary data.</text>
</comment>
<evidence type="ECO:0000259" key="12">
    <source>
        <dbReference type="Pfam" id="PF05683"/>
    </source>
</evidence>
<keyword evidence="6 10" id="KW-0479">Metal-binding</keyword>
<dbReference type="Proteomes" id="UP000450917">
    <property type="component" value="Unassembled WGS sequence"/>
</dbReference>
<dbReference type="PANTHER" id="PTHR43351">
    <property type="entry name" value="L(+)-TARTRATE DEHYDRATASE SUBUNIT BETA"/>
    <property type="match status" value="1"/>
</dbReference>
<dbReference type="PANTHER" id="PTHR43351:SF2">
    <property type="entry name" value="L(+)-TARTRATE DEHYDRATASE SUBUNIT BETA-RELATED"/>
    <property type="match status" value="1"/>
</dbReference>
<reference evidence="13 14" key="1">
    <citation type="submission" date="2019-11" db="EMBL/GenBank/DDBJ databases">
        <title>Draft genome sequences of five Paenibacillus species of dairy origin.</title>
        <authorList>
            <person name="Olajide A.M."/>
            <person name="Chen S."/>
            <person name="Lapointe G."/>
        </authorList>
    </citation>
    <scope>NUCLEOTIDE SEQUENCE [LARGE SCALE GENOMIC DNA]</scope>
    <source>
        <strain evidence="13 14">2CS3</strain>
    </source>
</reference>
<dbReference type="NCBIfam" id="TIGR00723">
    <property type="entry name" value="ttdB_fumA_fumB"/>
    <property type="match status" value="1"/>
</dbReference>
<dbReference type="GO" id="GO:0046872">
    <property type="term" value="F:metal ion binding"/>
    <property type="evidence" value="ECO:0007669"/>
    <property type="project" value="UniProtKB-UniRule"/>
</dbReference>
<keyword evidence="8 10" id="KW-0411">Iron-sulfur</keyword>
<evidence type="ECO:0000256" key="7">
    <source>
        <dbReference type="ARBA" id="ARBA00023004"/>
    </source>
</evidence>
<evidence type="ECO:0000256" key="6">
    <source>
        <dbReference type="ARBA" id="ARBA00022723"/>
    </source>
</evidence>
<dbReference type="AlphaFoldDB" id="A0A7X3CVY4"/>
<dbReference type="RefSeq" id="WP_127608741.1">
    <property type="nucleotide sequence ID" value="NZ_JARTHJ010000003.1"/>
</dbReference>
<dbReference type="EC" id="4.2.1.2" evidence="10"/>
<dbReference type="InterPro" id="IPR036660">
    <property type="entry name" value="Fe-S_hydroAse_TtdB_cat_sf"/>
</dbReference>
<evidence type="ECO:0000259" key="11">
    <source>
        <dbReference type="Pfam" id="PF05681"/>
    </source>
</evidence>
<feature type="domain" description="Fe-S hydro-lyase tartrate dehydratase alpha-type catalytic" evidence="11">
    <location>
        <begin position="6"/>
        <end position="280"/>
    </location>
</feature>
<dbReference type="GO" id="GO:0006091">
    <property type="term" value="P:generation of precursor metabolites and energy"/>
    <property type="evidence" value="ECO:0007669"/>
    <property type="project" value="InterPro"/>
</dbReference>
<gene>
    <name evidence="13" type="ORF">GNP93_23785</name>
</gene>
<evidence type="ECO:0000256" key="5">
    <source>
        <dbReference type="ARBA" id="ARBA00022485"/>
    </source>
</evidence>
<dbReference type="PIRSF" id="PIRSF001394">
    <property type="entry name" value="Fe_dep_fumar_hy"/>
    <property type="match status" value="1"/>
</dbReference>
<evidence type="ECO:0000256" key="3">
    <source>
        <dbReference type="ARBA" id="ARBA00008876"/>
    </source>
</evidence>
<comment type="cofactor">
    <cofactor evidence="2 10">
        <name>[4Fe-4S] cluster</name>
        <dbReference type="ChEBI" id="CHEBI:49883"/>
    </cofactor>
</comment>
<name>A0A7X3CVY4_9BACL</name>
<evidence type="ECO:0000313" key="14">
    <source>
        <dbReference type="Proteomes" id="UP000450917"/>
    </source>
</evidence>
<evidence type="ECO:0000256" key="10">
    <source>
        <dbReference type="PIRNR" id="PIRNR001394"/>
    </source>
</evidence>
<dbReference type="GO" id="GO:0004333">
    <property type="term" value="F:fumarate hydratase activity"/>
    <property type="evidence" value="ECO:0007669"/>
    <property type="project" value="UniProtKB-UniRule"/>
</dbReference>
<dbReference type="GO" id="GO:0051539">
    <property type="term" value="F:4 iron, 4 sulfur cluster binding"/>
    <property type="evidence" value="ECO:0007669"/>
    <property type="project" value="UniProtKB-UniRule"/>
</dbReference>
<protein>
    <recommendedName>
        <fullName evidence="10">Fumarate hydratase class I</fullName>
        <ecNumber evidence="10">4.2.1.2</ecNumber>
    </recommendedName>
</protein>
<dbReference type="Pfam" id="PF05681">
    <property type="entry name" value="Fumerase"/>
    <property type="match status" value="1"/>
</dbReference>
<keyword evidence="7 10" id="KW-0408">Iron</keyword>
<evidence type="ECO:0000256" key="2">
    <source>
        <dbReference type="ARBA" id="ARBA00001966"/>
    </source>
</evidence>
<keyword evidence="5 10" id="KW-0004">4Fe-4S</keyword>
<dbReference type="Pfam" id="PF05683">
    <property type="entry name" value="Fumerase_C"/>
    <property type="match status" value="1"/>
</dbReference>
<dbReference type="EMBL" id="WNZX01000029">
    <property type="protein sequence ID" value="MUG73647.1"/>
    <property type="molecule type" value="Genomic_DNA"/>
</dbReference>